<dbReference type="Proteomes" id="UP000076858">
    <property type="component" value="Unassembled WGS sequence"/>
</dbReference>
<organism evidence="3 4">
    <name type="scientific">Daphnia magna</name>
    <dbReference type="NCBI Taxonomy" id="35525"/>
    <lineage>
        <taxon>Eukaryota</taxon>
        <taxon>Metazoa</taxon>
        <taxon>Ecdysozoa</taxon>
        <taxon>Arthropoda</taxon>
        <taxon>Crustacea</taxon>
        <taxon>Branchiopoda</taxon>
        <taxon>Diplostraca</taxon>
        <taxon>Cladocera</taxon>
        <taxon>Anomopoda</taxon>
        <taxon>Daphniidae</taxon>
        <taxon>Daphnia</taxon>
    </lineage>
</organism>
<dbReference type="Pfam" id="PF13930">
    <property type="entry name" value="Endonuclea_NS_2"/>
    <property type="match status" value="1"/>
</dbReference>
<feature type="non-terminal residue" evidence="3">
    <location>
        <position position="1"/>
    </location>
</feature>
<proteinExistence type="predicted"/>
<dbReference type="InterPro" id="IPR044927">
    <property type="entry name" value="Endonuclea_NS_2"/>
</dbReference>
<dbReference type="EMBL" id="LRGB01003152">
    <property type="protein sequence ID" value="KZS03967.1"/>
    <property type="molecule type" value="Genomic_DNA"/>
</dbReference>
<evidence type="ECO:0000313" key="4">
    <source>
        <dbReference type="Proteomes" id="UP000076858"/>
    </source>
</evidence>
<evidence type="ECO:0000259" key="2">
    <source>
        <dbReference type="Pfam" id="PF13930"/>
    </source>
</evidence>
<comment type="caution">
    <text evidence="3">The sequence shown here is derived from an EMBL/GenBank/DDBJ whole genome shotgun (WGS) entry which is preliminary data.</text>
</comment>
<sequence length="227" mass="25627">GNARHVLTSITKKNLKGGSEVTGAARKELKSDEEREEDDQCGHLIAFLLGGGGGKKEHNLVNMNSSLNQGVYKKLEMELAKFLEENENARVDIDISLNEGITNGNLKSPLNLRFSWRMSVNDDVVSHSSVFFVNKADYKTHNEVAYEEKPQYQDTPIHRVNNPEGGKPPTAESVHFDGRQESVRPGLTLVRPGDYKPVIQENEQHRRNKIRELKEEEDVPVKRQAQN</sequence>
<dbReference type="OrthoDB" id="6355656at2759"/>
<feature type="region of interest" description="Disordered" evidence="1">
    <location>
        <begin position="180"/>
        <end position="227"/>
    </location>
</feature>
<name>A0A164LBL3_9CRUS</name>
<evidence type="ECO:0000256" key="1">
    <source>
        <dbReference type="SAM" id="MobiDB-lite"/>
    </source>
</evidence>
<protein>
    <recommendedName>
        <fullName evidence="2">Type VII secretion system protein EssD-like domain-containing protein</fullName>
    </recommendedName>
</protein>
<keyword evidence="4" id="KW-1185">Reference proteome</keyword>
<evidence type="ECO:0000313" key="3">
    <source>
        <dbReference type="EMBL" id="KZS03967.1"/>
    </source>
</evidence>
<gene>
    <name evidence="3" type="ORF">APZ42_033183</name>
</gene>
<feature type="compositionally biased region" description="Basic and acidic residues" evidence="1">
    <location>
        <begin position="202"/>
        <end position="214"/>
    </location>
</feature>
<feature type="domain" description="Type VII secretion system protein EssD-like" evidence="2">
    <location>
        <begin position="30"/>
        <end position="96"/>
    </location>
</feature>
<dbReference type="AlphaFoldDB" id="A0A164LBL3"/>
<accession>A0A164LBL3</accession>
<reference evidence="3 4" key="1">
    <citation type="submission" date="2016-03" db="EMBL/GenBank/DDBJ databases">
        <title>EvidentialGene: Evidence-directed Construction of Genes on Genomes.</title>
        <authorList>
            <person name="Gilbert D.G."/>
            <person name="Choi J.-H."/>
            <person name="Mockaitis K."/>
            <person name="Colbourne J."/>
            <person name="Pfrender M."/>
        </authorList>
    </citation>
    <scope>NUCLEOTIDE SEQUENCE [LARGE SCALE GENOMIC DNA]</scope>
    <source>
        <strain evidence="3 4">Xinb3</strain>
        <tissue evidence="3">Complete organism</tissue>
    </source>
</reference>